<dbReference type="Proteomes" id="UP001551482">
    <property type="component" value="Unassembled WGS sequence"/>
</dbReference>
<dbReference type="Pfam" id="PF00144">
    <property type="entry name" value="Beta-lactamase"/>
    <property type="match status" value="1"/>
</dbReference>
<feature type="domain" description="Beta-lactamase-related" evidence="2">
    <location>
        <begin position="32"/>
        <end position="326"/>
    </location>
</feature>
<feature type="region of interest" description="Disordered" evidence="1">
    <location>
        <begin position="348"/>
        <end position="369"/>
    </location>
</feature>
<feature type="compositionally biased region" description="Polar residues" evidence="1">
    <location>
        <begin position="1"/>
        <end position="17"/>
    </location>
</feature>
<dbReference type="EMBL" id="JBEZFP010000002">
    <property type="protein sequence ID" value="MEU8132161.1"/>
    <property type="molecule type" value="Genomic_DNA"/>
</dbReference>
<evidence type="ECO:0000313" key="4">
    <source>
        <dbReference type="Proteomes" id="UP001551482"/>
    </source>
</evidence>
<keyword evidence="4" id="KW-1185">Reference proteome</keyword>
<comment type="caution">
    <text evidence="3">The sequence shown here is derived from an EMBL/GenBank/DDBJ whole genome shotgun (WGS) entry which is preliminary data.</text>
</comment>
<dbReference type="PANTHER" id="PTHR46825">
    <property type="entry name" value="D-ALANYL-D-ALANINE-CARBOXYPEPTIDASE/ENDOPEPTIDASE AMPH"/>
    <property type="match status" value="1"/>
</dbReference>
<proteinExistence type="predicted"/>
<dbReference type="PANTHER" id="PTHR46825:SF9">
    <property type="entry name" value="BETA-LACTAMASE-RELATED DOMAIN-CONTAINING PROTEIN"/>
    <property type="match status" value="1"/>
</dbReference>
<reference evidence="3 4" key="1">
    <citation type="submission" date="2024-06" db="EMBL/GenBank/DDBJ databases">
        <title>The Natural Products Discovery Center: Release of the First 8490 Sequenced Strains for Exploring Actinobacteria Biosynthetic Diversity.</title>
        <authorList>
            <person name="Kalkreuter E."/>
            <person name="Kautsar S.A."/>
            <person name="Yang D."/>
            <person name="Bader C.D."/>
            <person name="Teijaro C.N."/>
            <person name="Fluegel L."/>
            <person name="Davis C.M."/>
            <person name="Simpson J.R."/>
            <person name="Lauterbach L."/>
            <person name="Steele A.D."/>
            <person name="Gui C."/>
            <person name="Meng S."/>
            <person name="Li G."/>
            <person name="Viehrig K."/>
            <person name="Ye F."/>
            <person name="Su P."/>
            <person name="Kiefer A.F."/>
            <person name="Nichols A."/>
            <person name="Cepeda A.J."/>
            <person name="Yan W."/>
            <person name="Fan B."/>
            <person name="Jiang Y."/>
            <person name="Adhikari A."/>
            <person name="Zheng C.-J."/>
            <person name="Schuster L."/>
            <person name="Cowan T.M."/>
            <person name="Smanski M.J."/>
            <person name="Chevrette M.G."/>
            <person name="De Carvalho L.P.S."/>
            <person name="Shen B."/>
        </authorList>
    </citation>
    <scope>NUCLEOTIDE SEQUENCE [LARGE SCALE GENOMIC DNA]</scope>
    <source>
        <strain evidence="3 4">NPDC048946</strain>
    </source>
</reference>
<feature type="region of interest" description="Disordered" evidence="1">
    <location>
        <begin position="1"/>
        <end position="20"/>
    </location>
</feature>
<dbReference type="RefSeq" id="WP_358347537.1">
    <property type="nucleotide sequence ID" value="NZ_JBEZFP010000002.1"/>
</dbReference>
<dbReference type="InterPro" id="IPR001466">
    <property type="entry name" value="Beta-lactam-related"/>
</dbReference>
<keyword evidence="3" id="KW-0378">Hydrolase</keyword>
<evidence type="ECO:0000313" key="3">
    <source>
        <dbReference type="EMBL" id="MEU8132161.1"/>
    </source>
</evidence>
<dbReference type="InterPro" id="IPR012338">
    <property type="entry name" value="Beta-lactam/transpept-like"/>
</dbReference>
<sequence>MNGTRSTSTPEIPSGTSHAAEPGITLRIHPVNGPTTQASLGLASLELVAPVEATTVFNVGSVAKQITAYLCVRAVQDGRLNLDRPVSEHLPRFQIPDVSVRDLIRHRGGVRDAESLLSLAGFRDLDHYTGADLLELAYRQDHRAVPPGHFLYSNTGYLLLAEILRQIHGGDLQDIAQQQVFNSLGMNATRFKRHPTEVIPGAASSYGPDGGGWSHQQRPVTLPGPGSLWCSAADLDRWLAHLADEWRRAASTSPMPFDGHVSYQPSDHTPFTYGAGLYADPRRGRTAVFHYGHEQGFSAATHLTPWGLRIVCLSNRTDMPADHILATVLAEIVGNPDVDADQLLASATQNRRKHPTDTQPDAGPNLGPEEPHTILGTYECEAVPGTLRLSLSAGVLHLWRRGAREPLQHTSQGQYTSDSYTLTFPAAQSDDAEFPPGEFILDLRRAPDLRYRLKPGTVGGRG</sequence>
<accession>A0ABV3D8U1</accession>
<dbReference type="Gene3D" id="3.40.710.10">
    <property type="entry name" value="DD-peptidase/beta-lactamase superfamily"/>
    <property type="match status" value="1"/>
</dbReference>
<protein>
    <submittedName>
        <fullName evidence="3">Serine hydrolase domain-containing protein</fullName>
        <ecNumber evidence="3">3.1.1.103</ecNumber>
    </submittedName>
</protein>
<evidence type="ECO:0000259" key="2">
    <source>
        <dbReference type="Pfam" id="PF00144"/>
    </source>
</evidence>
<organism evidence="3 4">
    <name type="scientific">Streptodolium elevatio</name>
    <dbReference type="NCBI Taxonomy" id="3157996"/>
    <lineage>
        <taxon>Bacteria</taxon>
        <taxon>Bacillati</taxon>
        <taxon>Actinomycetota</taxon>
        <taxon>Actinomycetes</taxon>
        <taxon>Kitasatosporales</taxon>
        <taxon>Streptomycetaceae</taxon>
        <taxon>Streptodolium</taxon>
    </lineage>
</organism>
<dbReference type="InterPro" id="IPR050491">
    <property type="entry name" value="AmpC-like"/>
</dbReference>
<gene>
    <name evidence="3" type="ORF">AB0C36_01490</name>
</gene>
<dbReference type="EC" id="3.1.1.103" evidence="3"/>
<dbReference type="GO" id="GO:0016787">
    <property type="term" value="F:hydrolase activity"/>
    <property type="evidence" value="ECO:0007669"/>
    <property type="project" value="UniProtKB-KW"/>
</dbReference>
<dbReference type="SUPFAM" id="SSF56601">
    <property type="entry name" value="beta-lactamase/transpeptidase-like"/>
    <property type="match status" value="1"/>
</dbReference>
<name>A0ABV3D8U1_9ACTN</name>
<evidence type="ECO:0000256" key="1">
    <source>
        <dbReference type="SAM" id="MobiDB-lite"/>
    </source>
</evidence>